<dbReference type="Proteomes" id="UP001163719">
    <property type="component" value="Unassembled WGS sequence"/>
</dbReference>
<dbReference type="RefSeq" id="WP_264742158.1">
    <property type="nucleotide sequence ID" value="NZ_JAPDHV010000001.1"/>
</dbReference>
<protein>
    <recommendedName>
        <fullName evidence="3">Lipoprotein</fullName>
    </recommendedName>
</protein>
<organism evidence="1 2">
    <name type="scientific">Chryseobacterium oryctis</name>
    <dbReference type="NCBI Taxonomy" id="2952618"/>
    <lineage>
        <taxon>Bacteria</taxon>
        <taxon>Pseudomonadati</taxon>
        <taxon>Bacteroidota</taxon>
        <taxon>Flavobacteriia</taxon>
        <taxon>Flavobacteriales</taxon>
        <taxon>Weeksellaceae</taxon>
        <taxon>Chryseobacterium group</taxon>
        <taxon>Chryseobacterium</taxon>
    </lineage>
</organism>
<reference evidence="1" key="1">
    <citation type="submission" date="2022-10" db="EMBL/GenBank/DDBJ databases">
        <title>Chryseobacterium babae sp. nov. isolated from the gut of the beetle Oryctes rhinoceros, and Chryseobacterium kimseyorum sp. nov., isolated from a stick insect rearing cage.</title>
        <authorList>
            <person name="Shelomi M."/>
            <person name="Han C.-J."/>
            <person name="Chen W.-M."/>
            <person name="Chen H.-K."/>
            <person name="Liaw S.-J."/>
            <person name="Muhle E."/>
            <person name="Clermont D."/>
        </authorList>
    </citation>
    <scope>NUCLEOTIDE SEQUENCE</scope>
    <source>
        <strain evidence="1">WLa1L2M3</strain>
    </source>
</reference>
<keyword evidence="2" id="KW-1185">Reference proteome</keyword>
<accession>A0ABT3HK84</accession>
<sequence length="159" mass="17777">MSNQLFVIIFWMLAFSCKAPVSSLYQDKVSLISAEKTDWSGGRAGVRGAIYTIKLKKKNSKDIVIIKSLKAEGENINFTQLNSGNVITVKGNLQSENQIDNFENMPSGAPIGNKEHPQNLNSKNSWIEYTVKDSKKLYKLDIPKFTSVEPVGDLIPQRQ</sequence>
<evidence type="ECO:0008006" key="3">
    <source>
        <dbReference type="Google" id="ProtNLM"/>
    </source>
</evidence>
<name>A0ABT3HK84_9FLAO</name>
<evidence type="ECO:0000313" key="1">
    <source>
        <dbReference type="EMBL" id="MCW3160201.1"/>
    </source>
</evidence>
<comment type="caution">
    <text evidence="1">The sequence shown here is derived from an EMBL/GenBank/DDBJ whole genome shotgun (WGS) entry which is preliminary data.</text>
</comment>
<dbReference type="EMBL" id="JAPDHV010000001">
    <property type="protein sequence ID" value="MCW3160201.1"/>
    <property type="molecule type" value="Genomic_DNA"/>
</dbReference>
<proteinExistence type="predicted"/>
<evidence type="ECO:0000313" key="2">
    <source>
        <dbReference type="Proteomes" id="UP001163719"/>
    </source>
</evidence>
<gene>
    <name evidence="1" type="ORF">OH806_02805</name>
</gene>